<dbReference type="Proteomes" id="UP001066276">
    <property type="component" value="Chromosome 11"/>
</dbReference>
<dbReference type="EMBL" id="JANPWB010000015">
    <property type="protein sequence ID" value="KAJ1087180.1"/>
    <property type="molecule type" value="Genomic_DNA"/>
</dbReference>
<gene>
    <name evidence="2" type="ORF">NDU88_000369</name>
</gene>
<feature type="region of interest" description="Disordered" evidence="1">
    <location>
        <begin position="143"/>
        <end position="172"/>
    </location>
</feature>
<organism evidence="2 3">
    <name type="scientific">Pleurodeles waltl</name>
    <name type="common">Iberian ribbed newt</name>
    <dbReference type="NCBI Taxonomy" id="8319"/>
    <lineage>
        <taxon>Eukaryota</taxon>
        <taxon>Metazoa</taxon>
        <taxon>Chordata</taxon>
        <taxon>Craniata</taxon>
        <taxon>Vertebrata</taxon>
        <taxon>Euteleostomi</taxon>
        <taxon>Amphibia</taxon>
        <taxon>Batrachia</taxon>
        <taxon>Caudata</taxon>
        <taxon>Salamandroidea</taxon>
        <taxon>Salamandridae</taxon>
        <taxon>Pleurodelinae</taxon>
        <taxon>Pleurodeles</taxon>
    </lineage>
</organism>
<evidence type="ECO:0000313" key="3">
    <source>
        <dbReference type="Proteomes" id="UP001066276"/>
    </source>
</evidence>
<keyword evidence="3" id="KW-1185">Reference proteome</keyword>
<reference evidence="2" key="1">
    <citation type="journal article" date="2022" name="bioRxiv">
        <title>Sequencing and chromosome-scale assembly of the giantPleurodeles waltlgenome.</title>
        <authorList>
            <person name="Brown T."/>
            <person name="Elewa A."/>
            <person name="Iarovenko S."/>
            <person name="Subramanian E."/>
            <person name="Araus A.J."/>
            <person name="Petzold A."/>
            <person name="Susuki M."/>
            <person name="Suzuki K.-i.T."/>
            <person name="Hayashi T."/>
            <person name="Toyoda A."/>
            <person name="Oliveira C."/>
            <person name="Osipova E."/>
            <person name="Leigh N.D."/>
            <person name="Simon A."/>
            <person name="Yun M.H."/>
        </authorList>
    </citation>
    <scope>NUCLEOTIDE SEQUENCE</scope>
    <source>
        <strain evidence="2">20211129_DDA</strain>
        <tissue evidence="2">Liver</tissue>
    </source>
</reference>
<dbReference type="AlphaFoldDB" id="A0AAV7L6N4"/>
<protein>
    <submittedName>
        <fullName evidence="2">Uncharacterized protein</fullName>
    </submittedName>
</protein>
<proteinExistence type="predicted"/>
<evidence type="ECO:0000313" key="2">
    <source>
        <dbReference type="EMBL" id="KAJ1087180.1"/>
    </source>
</evidence>
<sequence length="267" mass="28646">MTTPPAYHGHAHSPVCACSVPRGIPRRPEPTRLVLEPFQSSWRPLCRVVTSGQQASASSAARVSCRVGGAPAWPGCSPETLPVSAFPPSRAGAVTAAELEEPGGADICNFLQIRPPLVLQKASGGPWQKILVEQAPTAARTTSSPLEWKCPLAPRGPTAGRGGKTDPCPTGRRRMACSTENWHATPSESMVLLNSKGLKRYFCEPLTAWSLRLRSGARDGRGWLAVAGTLWAGTLSSISADPESWQRFHLRLDLWSGSNIIELLIGR</sequence>
<evidence type="ECO:0000256" key="1">
    <source>
        <dbReference type="SAM" id="MobiDB-lite"/>
    </source>
</evidence>
<name>A0AAV7L6N4_PLEWA</name>
<comment type="caution">
    <text evidence="2">The sequence shown here is derived from an EMBL/GenBank/DDBJ whole genome shotgun (WGS) entry which is preliminary data.</text>
</comment>
<accession>A0AAV7L6N4</accession>